<feature type="domain" description="Sdz-33 F-box" evidence="1">
    <location>
        <begin position="136"/>
        <end position="186"/>
    </location>
</feature>
<dbReference type="HOGENOM" id="CLU_1125370_0_0_1"/>
<reference evidence="3" key="1">
    <citation type="submission" date="2011-07" db="EMBL/GenBank/DDBJ databases">
        <authorList>
            <consortium name="Caenorhabditis brenneri Sequencing and Analysis Consortium"/>
            <person name="Wilson R.K."/>
        </authorList>
    </citation>
    <scope>NUCLEOTIDE SEQUENCE [LARGE SCALE GENOMIC DNA]</scope>
    <source>
        <strain evidence="3">PB2801</strain>
    </source>
</reference>
<dbReference type="InterPro" id="IPR012885">
    <property type="entry name" value="F-box_Sdz-33"/>
</dbReference>
<dbReference type="EMBL" id="GL379807">
    <property type="protein sequence ID" value="EGT41548.1"/>
    <property type="molecule type" value="Genomic_DNA"/>
</dbReference>
<keyword evidence="3" id="KW-1185">Reference proteome</keyword>
<protein>
    <recommendedName>
        <fullName evidence="1">Sdz-33 F-box domain-containing protein</fullName>
    </recommendedName>
</protein>
<accession>G0MQJ2</accession>
<sequence>MTKDPVKKMNVPFNSRNATALTMMMFSSKPDFNDSSKSRQDHKMEEYRKIINNFVCIFVIESVSFTLANATFHAAYSYIEHARRVGLKFECVEIELLRDKKGDYQKLLTLCSDASELSVDVNYRRNFTFDGFDQFNMDYLSIHALHNIKWLTVDNICALLNCSRLSVDVNWRDKDFNQFLKFLMKSDGRLTWLTFYNNREINPQVVLNGINSIVRVRNEVFEIQRANGVRIKVTYEWFHRKLEVSNI</sequence>
<dbReference type="Pfam" id="PF07735">
    <property type="entry name" value="FBA_2"/>
    <property type="match status" value="1"/>
</dbReference>
<dbReference type="Proteomes" id="UP000008068">
    <property type="component" value="Unassembled WGS sequence"/>
</dbReference>
<evidence type="ECO:0000313" key="3">
    <source>
        <dbReference type="Proteomes" id="UP000008068"/>
    </source>
</evidence>
<organism evidence="3">
    <name type="scientific">Caenorhabditis brenneri</name>
    <name type="common">Nematode worm</name>
    <dbReference type="NCBI Taxonomy" id="135651"/>
    <lineage>
        <taxon>Eukaryota</taxon>
        <taxon>Metazoa</taxon>
        <taxon>Ecdysozoa</taxon>
        <taxon>Nematoda</taxon>
        <taxon>Chromadorea</taxon>
        <taxon>Rhabditida</taxon>
        <taxon>Rhabditina</taxon>
        <taxon>Rhabditomorpha</taxon>
        <taxon>Rhabditoidea</taxon>
        <taxon>Rhabditidae</taxon>
        <taxon>Peloderinae</taxon>
        <taxon>Caenorhabditis</taxon>
    </lineage>
</organism>
<evidence type="ECO:0000259" key="1">
    <source>
        <dbReference type="Pfam" id="PF07735"/>
    </source>
</evidence>
<dbReference type="InParanoid" id="G0MQJ2"/>
<evidence type="ECO:0000313" key="2">
    <source>
        <dbReference type="EMBL" id="EGT41548.1"/>
    </source>
</evidence>
<dbReference type="AlphaFoldDB" id="G0MQJ2"/>
<proteinExistence type="predicted"/>
<name>G0MQJ2_CAEBE</name>
<gene>
    <name evidence="2" type="ORF">CAEBREN_11467</name>
</gene>